<evidence type="ECO:0000313" key="2">
    <source>
        <dbReference type="EMBL" id="MBF8640607.1"/>
    </source>
</evidence>
<evidence type="ECO:0000313" key="4">
    <source>
        <dbReference type="Proteomes" id="UP000250443"/>
    </source>
</evidence>
<dbReference type="NCBIfam" id="TIGR02458">
    <property type="entry name" value="CbtA"/>
    <property type="match status" value="1"/>
</dbReference>
<feature type="transmembrane region" description="Helical" evidence="1">
    <location>
        <begin position="140"/>
        <end position="157"/>
    </location>
</feature>
<keyword evidence="1" id="KW-0812">Transmembrane</keyword>
<evidence type="ECO:0000313" key="5">
    <source>
        <dbReference type="Proteomes" id="UP000626180"/>
    </source>
</evidence>
<keyword evidence="1" id="KW-1133">Transmembrane helix</keyword>
<feature type="transmembrane region" description="Helical" evidence="1">
    <location>
        <begin position="199"/>
        <end position="220"/>
    </location>
</feature>
<feature type="transmembrane region" description="Helical" evidence="1">
    <location>
        <begin position="74"/>
        <end position="94"/>
    </location>
</feature>
<dbReference type="Proteomes" id="UP000626180">
    <property type="component" value="Unassembled WGS sequence"/>
</dbReference>
<keyword evidence="1" id="KW-0472">Membrane</keyword>
<gene>
    <name evidence="2" type="ORF">IRZ65_07930</name>
    <name evidence="3" type="ORF">NCTC11842_01888</name>
</gene>
<feature type="transmembrane region" description="Helical" evidence="1">
    <location>
        <begin position="101"/>
        <end position="120"/>
    </location>
</feature>
<evidence type="ECO:0000313" key="3">
    <source>
        <dbReference type="EMBL" id="SPZ05964.1"/>
    </source>
</evidence>
<name>A0A2X2CF29_PSELU</name>
<dbReference type="InterPro" id="IPR012666">
    <property type="entry name" value="CbtA_put"/>
</dbReference>
<evidence type="ECO:0000256" key="1">
    <source>
        <dbReference type="SAM" id="Phobius"/>
    </source>
</evidence>
<dbReference type="Proteomes" id="UP000250443">
    <property type="component" value="Unassembled WGS sequence"/>
</dbReference>
<feature type="transmembrane region" description="Helical" evidence="1">
    <location>
        <begin position="162"/>
        <end position="179"/>
    </location>
</feature>
<dbReference type="EMBL" id="JADMCD010000003">
    <property type="protein sequence ID" value="MBF8640607.1"/>
    <property type="molecule type" value="Genomic_DNA"/>
</dbReference>
<dbReference type="RefSeq" id="WP_010798050.1">
    <property type="nucleotide sequence ID" value="NZ_FQYS01000003.1"/>
</dbReference>
<dbReference type="Pfam" id="PF09490">
    <property type="entry name" value="CbtA"/>
    <property type="match status" value="1"/>
</dbReference>
<accession>A0A2X2CF29</accession>
<sequence>MYKRIAFTAGFAGLLAALLLSVLQGLWITPLILEAETYEVAGEAHAHAADTPAHHHDDEAWAPEDGWQRTLSTLGGNLVVAVGFSLILAGLFTLRAPRHAWHGLLWGATGYLTFCLAPSLGLPPELPGTAAAELTARQGWWIGTAAATACALALLFFTRHRVLRLAALALLALPHIIGAPQPAEQASLAPESLQQHFQLAALVSNAVFWIVLGWLSSWFYTRDTAENT</sequence>
<reference evidence="2 5" key="2">
    <citation type="submission" date="2020-10" db="EMBL/GenBank/DDBJ databases">
        <title>Genome sequences of Pseudomonas isolates.</title>
        <authorList>
            <person name="Wessels L."/>
            <person name="Reich F."/>
            <person name="Hammerl J."/>
        </authorList>
    </citation>
    <scope>NUCLEOTIDE SEQUENCE [LARGE SCALE GENOMIC DNA]</scope>
    <source>
        <strain evidence="2 5">20-MO00624-0</strain>
    </source>
</reference>
<protein>
    <submittedName>
        <fullName evidence="2">CbtA family protein</fullName>
    </submittedName>
    <submittedName>
        <fullName evidence="3">Putative cobalt transporter subunit CbtA</fullName>
    </submittedName>
</protein>
<keyword evidence="5" id="KW-1185">Reference proteome</keyword>
<proteinExistence type="predicted"/>
<dbReference type="AlphaFoldDB" id="A0A2X2CF29"/>
<dbReference type="EMBL" id="UAUF01000011">
    <property type="protein sequence ID" value="SPZ05964.1"/>
    <property type="molecule type" value="Genomic_DNA"/>
</dbReference>
<organism evidence="3 4">
    <name type="scientific">Pseudomonas luteola</name>
    <dbReference type="NCBI Taxonomy" id="47886"/>
    <lineage>
        <taxon>Bacteria</taxon>
        <taxon>Pseudomonadati</taxon>
        <taxon>Pseudomonadota</taxon>
        <taxon>Gammaproteobacteria</taxon>
        <taxon>Pseudomonadales</taxon>
        <taxon>Pseudomonadaceae</taxon>
        <taxon>Pseudomonas</taxon>
    </lineage>
</organism>
<reference evidence="3 4" key="1">
    <citation type="submission" date="2018-06" db="EMBL/GenBank/DDBJ databases">
        <authorList>
            <consortium name="Pathogen Informatics"/>
            <person name="Doyle S."/>
        </authorList>
    </citation>
    <scope>NUCLEOTIDE SEQUENCE [LARGE SCALE GENOMIC DNA]</scope>
    <source>
        <strain evidence="3 4">NCTC11842</strain>
    </source>
</reference>